<keyword evidence="1" id="KW-0472">Membrane</keyword>
<proteinExistence type="predicted"/>
<keyword evidence="1" id="KW-1133">Transmembrane helix</keyword>
<evidence type="ECO:0000313" key="2">
    <source>
        <dbReference type="EMBL" id="GAF69200.1"/>
    </source>
</evidence>
<protein>
    <submittedName>
        <fullName evidence="2">Uncharacterized protein</fullName>
    </submittedName>
</protein>
<evidence type="ECO:0000256" key="1">
    <source>
        <dbReference type="SAM" id="Phobius"/>
    </source>
</evidence>
<sequence length="85" mass="9566">LLPLQIPTKEIREAIQAIKRTSTMLIYRNVKRAIESVCGKPDTIVSLRLTSERLTLCAIATAAILYAIWVVLILDNLLCRFQAII</sequence>
<keyword evidence="1" id="KW-0812">Transmembrane</keyword>
<reference evidence="2" key="1">
    <citation type="journal article" date="2014" name="Front. Microbiol.">
        <title>High frequency of phylogenetically diverse reductive dehalogenase-homologous genes in deep subseafloor sedimentary metagenomes.</title>
        <authorList>
            <person name="Kawai M."/>
            <person name="Futagami T."/>
            <person name="Toyoda A."/>
            <person name="Takaki Y."/>
            <person name="Nishi S."/>
            <person name="Hori S."/>
            <person name="Arai W."/>
            <person name="Tsubouchi T."/>
            <person name="Morono Y."/>
            <person name="Uchiyama I."/>
            <person name="Ito T."/>
            <person name="Fujiyama A."/>
            <person name="Inagaki F."/>
            <person name="Takami H."/>
        </authorList>
    </citation>
    <scope>NUCLEOTIDE SEQUENCE</scope>
    <source>
        <strain evidence="2">Expedition CK06-06</strain>
    </source>
</reference>
<organism evidence="2">
    <name type="scientific">marine sediment metagenome</name>
    <dbReference type="NCBI Taxonomy" id="412755"/>
    <lineage>
        <taxon>unclassified sequences</taxon>
        <taxon>metagenomes</taxon>
        <taxon>ecological metagenomes</taxon>
    </lineage>
</organism>
<accession>X0SZF9</accession>
<feature type="transmembrane region" description="Helical" evidence="1">
    <location>
        <begin position="54"/>
        <end position="74"/>
    </location>
</feature>
<dbReference type="EMBL" id="BARS01006477">
    <property type="protein sequence ID" value="GAF69200.1"/>
    <property type="molecule type" value="Genomic_DNA"/>
</dbReference>
<comment type="caution">
    <text evidence="2">The sequence shown here is derived from an EMBL/GenBank/DDBJ whole genome shotgun (WGS) entry which is preliminary data.</text>
</comment>
<gene>
    <name evidence="2" type="ORF">S01H1_12604</name>
</gene>
<feature type="non-terminal residue" evidence="2">
    <location>
        <position position="1"/>
    </location>
</feature>
<dbReference type="AlphaFoldDB" id="X0SZF9"/>
<name>X0SZF9_9ZZZZ</name>